<dbReference type="InterPro" id="IPR052529">
    <property type="entry name" value="Bact_Transport_Assoc"/>
</dbReference>
<feature type="transmembrane region" description="Helical" evidence="1">
    <location>
        <begin position="29"/>
        <end position="51"/>
    </location>
</feature>
<accession>A0ABV6PGN0</accession>
<feature type="transmembrane region" description="Helical" evidence="1">
    <location>
        <begin position="130"/>
        <end position="147"/>
    </location>
</feature>
<feature type="transmembrane region" description="Helical" evidence="1">
    <location>
        <begin position="273"/>
        <end position="293"/>
    </location>
</feature>
<organism evidence="3 4">
    <name type="scientific">Novosphingobium aquiterrae</name>
    <dbReference type="NCBI Taxonomy" id="624388"/>
    <lineage>
        <taxon>Bacteria</taxon>
        <taxon>Pseudomonadati</taxon>
        <taxon>Pseudomonadota</taxon>
        <taxon>Alphaproteobacteria</taxon>
        <taxon>Sphingomonadales</taxon>
        <taxon>Sphingomonadaceae</taxon>
        <taxon>Novosphingobium</taxon>
    </lineage>
</organism>
<feature type="domain" description="DUF418" evidence="2">
    <location>
        <begin position="259"/>
        <end position="416"/>
    </location>
</feature>
<keyword evidence="1" id="KW-0812">Transmembrane</keyword>
<evidence type="ECO:0000313" key="4">
    <source>
        <dbReference type="Proteomes" id="UP001589943"/>
    </source>
</evidence>
<comment type="caution">
    <text evidence="3">The sequence shown here is derived from an EMBL/GenBank/DDBJ whole genome shotgun (WGS) entry which is preliminary data.</text>
</comment>
<protein>
    <submittedName>
        <fullName evidence="3">DUF418 domain-containing protein</fullName>
    </submittedName>
</protein>
<name>A0ABV6PGN0_9SPHN</name>
<reference evidence="3 4" key="1">
    <citation type="submission" date="2024-09" db="EMBL/GenBank/DDBJ databases">
        <authorList>
            <person name="Sun Q."/>
            <person name="Mori K."/>
        </authorList>
    </citation>
    <scope>NUCLEOTIDE SEQUENCE [LARGE SCALE GENOMIC DNA]</scope>
    <source>
        <strain evidence="3 4">NCAIM B.02537</strain>
    </source>
</reference>
<dbReference type="Proteomes" id="UP001589943">
    <property type="component" value="Unassembled WGS sequence"/>
</dbReference>
<dbReference type="InterPro" id="IPR007349">
    <property type="entry name" value="DUF418"/>
</dbReference>
<sequence length="423" mass="47130">MEALTADQRARAPVDRGERLVTLDFIRGIAVLGIVFANIAAFGQTMMAYIWPYALAHPPGPSDKLFWLVQYVLVDGKMRGLFTLLFGAGMMLFMQRAWARGATRWLQARRLGWLFLFGLAHFLLLWHGDILQLYAVSGLLLLPALTWRPKAKLITGLTLYVLGSLAFGFQLGGAYAASTNPAIAARLKPEQRKEVFESEAKTIKNNADLIHLYRDGSFAQVARHMVFEKAGPSIGQTIFLALVETMPLTLIGMALFELGLFNGGMDPAAMRRWGWTGVLAGSAITLTLGLWAYGADFPFFLTFFVFIGASPLPRLAVILGLAALLALWAPRAIQTALGQRLVAAGRMAFSNYLGTSLLLVPIFNGWGLGLFGRFGRVELFGFVIAVWILMLLWSEAWLERYRYGPLEWLWRCLTYGRIFPLRR</sequence>
<keyword evidence="4" id="KW-1185">Reference proteome</keyword>
<dbReference type="Pfam" id="PF04235">
    <property type="entry name" value="DUF418"/>
    <property type="match status" value="1"/>
</dbReference>
<dbReference type="PANTHER" id="PTHR30590:SF2">
    <property type="entry name" value="INNER MEMBRANE PROTEIN"/>
    <property type="match status" value="1"/>
</dbReference>
<feature type="transmembrane region" description="Helical" evidence="1">
    <location>
        <begin position="349"/>
        <end position="367"/>
    </location>
</feature>
<dbReference type="EMBL" id="JBHLTL010000001">
    <property type="protein sequence ID" value="MFC0588537.1"/>
    <property type="molecule type" value="Genomic_DNA"/>
</dbReference>
<keyword evidence="1" id="KW-1133">Transmembrane helix</keyword>
<evidence type="ECO:0000313" key="3">
    <source>
        <dbReference type="EMBL" id="MFC0588537.1"/>
    </source>
</evidence>
<gene>
    <name evidence="3" type="ORF">ACFFF7_03845</name>
</gene>
<feature type="transmembrane region" description="Helical" evidence="1">
    <location>
        <begin position="159"/>
        <end position="177"/>
    </location>
</feature>
<proteinExistence type="predicted"/>
<dbReference type="PANTHER" id="PTHR30590">
    <property type="entry name" value="INNER MEMBRANE PROTEIN"/>
    <property type="match status" value="1"/>
</dbReference>
<dbReference type="RefSeq" id="WP_379480034.1">
    <property type="nucleotide sequence ID" value="NZ_JBHLTL010000001.1"/>
</dbReference>
<feature type="transmembrane region" description="Helical" evidence="1">
    <location>
        <begin position="71"/>
        <end position="94"/>
    </location>
</feature>
<evidence type="ECO:0000259" key="2">
    <source>
        <dbReference type="Pfam" id="PF04235"/>
    </source>
</evidence>
<keyword evidence="1" id="KW-0472">Membrane</keyword>
<feature type="transmembrane region" description="Helical" evidence="1">
    <location>
        <begin position="106"/>
        <end position="124"/>
    </location>
</feature>
<feature type="transmembrane region" description="Helical" evidence="1">
    <location>
        <begin position="379"/>
        <end position="398"/>
    </location>
</feature>
<evidence type="ECO:0000256" key="1">
    <source>
        <dbReference type="SAM" id="Phobius"/>
    </source>
</evidence>
<feature type="transmembrane region" description="Helical" evidence="1">
    <location>
        <begin position="299"/>
        <end position="328"/>
    </location>
</feature>
<feature type="transmembrane region" description="Helical" evidence="1">
    <location>
        <begin position="238"/>
        <end position="261"/>
    </location>
</feature>